<dbReference type="PROSITE" id="PS50158">
    <property type="entry name" value="ZF_CCHC"/>
    <property type="match status" value="1"/>
</dbReference>
<sequence>MGYLPDDAEVRRKAIELVGDQSLSEDQRSNLCYLILVLHQLASELKFLFDMPPRRNRNLNDIYEQEFEQRVMARMEERMGQFVDQLTEHMNDLMNQRRPHNRNRRESEDEESENPFGKGDGLSSDEQERQPRRNEREDNRRWESGLRVNIPEFDGDTLNPEGFIDWLVAVEEVFEFKEIPENKRVSLIVTKLRGRASAWWQQLKLTRERVGKLRVTTWQKMKKCMRANFIPHNYQRNDIQETDEQLVSRYIGGLRVQIMDSVNMVDLVTLSDAHQRALAFEKQNRRVGGSSSSAIIGGSSGSGNVTSRFVPNQARQGSSNTGPVSKGVGSSSLKCFNCGEPGHRQSECKKAGKRHLFADPDGNMYTWEVDDVVDEGYEQAPALLLNTKAVGDDWLRHNIFQSTCTISGKITLMPNKPKELANKPTGTLLTLSKFEDELEQEGEVFVLIGKEVAEDKTPQHS</sequence>
<protein>
    <submittedName>
        <fullName evidence="4">Reverse transcriptase domain-containing protein</fullName>
    </submittedName>
</protein>
<feature type="compositionally biased region" description="Basic and acidic residues" evidence="2">
    <location>
        <begin position="126"/>
        <end position="140"/>
    </location>
</feature>
<evidence type="ECO:0000313" key="4">
    <source>
        <dbReference type="EMBL" id="PWA86469.1"/>
    </source>
</evidence>
<dbReference type="SMART" id="SM00343">
    <property type="entry name" value="ZnF_C2HC"/>
    <property type="match status" value="1"/>
</dbReference>
<feature type="region of interest" description="Disordered" evidence="2">
    <location>
        <begin position="288"/>
        <end position="329"/>
    </location>
</feature>
<dbReference type="PANTHER" id="PTHR35046">
    <property type="entry name" value="ZINC KNUCKLE (CCHC-TYPE) FAMILY PROTEIN"/>
    <property type="match status" value="1"/>
</dbReference>
<keyword evidence="4" id="KW-0548">Nucleotidyltransferase</keyword>
<keyword evidence="4" id="KW-0695">RNA-directed DNA polymerase</keyword>
<feature type="compositionally biased region" description="Polar residues" evidence="2">
    <location>
        <begin position="304"/>
        <end position="329"/>
    </location>
</feature>
<comment type="caution">
    <text evidence="4">The sequence shown here is derived from an EMBL/GenBank/DDBJ whole genome shotgun (WGS) entry which is preliminary data.</text>
</comment>
<gene>
    <name evidence="4" type="ORF">CTI12_AA139690</name>
</gene>
<proteinExistence type="predicted"/>
<dbReference type="GO" id="GO:0003964">
    <property type="term" value="F:RNA-directed DNA polymerase activity"/>
    <property type="evidence" value="ECO:0007669"/>
    <property type="project" value="UniProtKB-KW"/>
</dbReference>
<dbReference type="Gene3D" id="4.10.60.10">
    <property type="entry name" value="Zinc finger, CCHC-type"/>
    <property type="match status" value="1"/>
</dbReference>
<keyword evidence="1" id="KW-0863">Zinc-finger</keyword>
<reference evidence="4 5" key="1">
    <citation type="journal article" date="2018" name="Mol. Plant">
        <title>The genome of Artemisia annua provides insight into the evolution of Asteraceae family and artemisinin biosynthesis.</title>
        <authorList>
            <person name="Shen Q."/>
            <person name="Zhang L."/>
            <person name="Liao Z."/>
            <person name="Wang S."/>
            <person name="Yan T."/>
            <person name="Shi P."/>
            <person name="Liu M."/>
            <person name="Fu X."/>
            <person name="Pan Q."/>
            <person name="Wang Y."/>
            <person name="Lv Z."/>
            <person name="Lu X."/>
            <person name="Zhang F."/>
            <person name="Jiang W."/>
            <person name="Ma Y."/>
            <person name="Chen M."/>
            <person name="Hao X."/>
            <person name="Li L."/>
            <person name="Tang Y."/>
            <person name="Lv G."/>
            <person name="Zhou Y."/>
            <person name="Sun X."/>
            <person name="Brodelius P.E."/>
            <person name="Rose J.K.C."/>
            <person name="Tang K."/>
        </authorList>
    </citation>
    <scope>NUCLEOTIDE SEQUENCE [LARGE SCALE GENOMIC DNA]</scope>
    <source>
        <strain evidence="5">cv. Huhao1</strain>
        <tissue evidence="4">Leaf</tissue>
    </source>
</reference>
<dbReference type="GO" id="GO:0003676">
    <property type="term" value="F:nucleic acid binding"/>
    <property type="evidence" value="ECO:0007669"/>
    <property type="project" value="InterPro"/>
</dbReference>
<keyword evidence="5" id="KW-1185">Reference proteome</keyword>
<name>A0A2U1PL59_ARTAN</name>
<evidence type="ECO:0000256" key="1">
    <source>
        <dbReference type="PROSITE-ProRule" id="PRU00047"/>
    </source>
</evidence>
<keyword evidence="4" id="KW-0808">Transferase</keyword>
<accession>A0A2U1PL59</accession>
<feature type="compositionally biased region" description="Low complexity" evidence="2">
    <location>
        <begin position="288"/>
        <end position="297"/>
    </location>
</feature>
<dbReference type="Pfam" id="PF00098">
    <property type="entry name" value="zf-CCHC"/>
    <property type="match status" value="1"/>
</dbReference>
<dbReference type="PANTHER" id="PTHR35046:SF18">
    <property type="entry name" value="RNA-DIRECTED DNA POLYMERASE"/>
    <property type="match status" value="1"/>
</dbReference>
<dbReference type="GO" id="GO:0008270">
    <property type="term" value="F:zinc ion binding"/>
    <property type="evidence" value="ECO:0007669"/>
    <property type="project" value="UniProtKB-KW"/>
</dbReference>
<keyword evidence="1" id="KW-0862">Zinc</keyword>
<dbReference type="InterPro" id="IPR005162">
    <property type="entry name" value="Retrotrans_gag_dom"/>
</dbReference>
<organism evidence="4 5">
    <name type="scientific">Artemisia annua</name>
    <name type="common">Sweet wormwood</name>
    <dbReference type="NCBI Taxonomy" id="35608"/>
    <lineage>
        <taxon>Eukaryota</taxon>
        <taxon>Viridiplantae</taxon>
        <taxon>Streptophyta</taxon>
        <taxon>Embryophyta</taxon>
        <taxon>Tracheophyta</taxon>
        <taxon>Spermatophyta</taxon>
        <taxon>Magnoliopsida</taxon>
        <taxon>eudicotyledons</taxon>
        <taxon>Gunneridae</taxon>
        <taxon>Pentapetalae</taxon>
        <taxon>asterids</taxon>
        <taxon>campanulids</taxon>
        <taxon>Asterales</taxon>
        <taxon>Asteraceae</taxon>
        <taxon>Asteroideae</taxon>
        <taxon>Anthemideae</taxon>
        <taxon>Artemisiinae</taxon>
        <taxon>Artemisia</taxon>
    </lineage>
</organism>
<dbReference type="Pfam" id="PF03732">
    <property type="entry name" value="Retrotrans_gag"/>
    <property type="match status" value="1"/>
</dbReference>
<dbReference type="InterPro" id="IPR036875">
    <property type="entry name" value="Znf_CCHC_sf"/>
</dbReference>
<evidence type="ECO:0000313" key="5">
    <source>
        <dbReference type="Proteomes" id="UP000245207"/>
    </source>
</evidence>
<dbReference type="STRING" id="35608.A0A2U1PL59"/>
<keyword evidence="1" id="KW-0479">Metal-binding</keyword>
<dbReference type="EMBL" id="PKPP01001014">
    <property type="protein sequence ID" value="PWA86469.1"/>
    <property type="molecule type" value="Genomic_DNA"/>
</dbReference>
<dbReference type="OrthoDB" id="407598at2759"/>
<dbReference type="AlphaFoldDB" id="A0A2U1PL59"/>
<feature type="region of interest" description="Disordered" evidence="2">
    <location>
        <begin position="92"/>
        <end position="140"/>
    </location>
</feature>
<dbReference type="Proteomes" id="UP000245207">
    <property type="component" value="Unassembled WGS sequence"/>
</dbReference>
<dbReference type="InterPro" id="IPR001878">
    <property type="entry name" value="Znf_CCHC"/>
</dbReference>
<evidence type="ECO:0000259" key="3">
    <source>
        <dbReference type="PROSITE" id="PS50158"/>
    </source>
</evidence>
<dbReference type="SUPFAM" id="SSF57756">
    <property type="entry name" value="Retrovirus zinc finger-like domains"/>
    <property type="match status" value="1"/>
</dbReference>
<feature type="domain" description="CCHC-type" evidence="3">
    <location>
        <begin position="334"/>
        <end position="350"/>
    </location>
</feature>
<evidence type="ECO:0000256" key="2">
    <source>
        <dbReference type="SAM" id="MobiDB-lite"/>
    </source>
</evidence>